<keyword evidence="8" id="KW-0812">Transmembrane</keyword>
<reference evidence="10" key="1">
    <citation type="journal article" date="2020" name="mSystems">
        <title>Genome- and Community-Level Interaction Insights into Carbon Utilization and Element Cycling Functions of Hydrothermarchaeota in Hydrothermal Sediment.</title>
        <authorList>
            <person name="Zhou Z."/>
            <person name="Liu Y."/>
            <person name="Xu W."/>
            <person name="Pan J."/>
            <person name="Luo Z.H."/>
            <person name="Li M."/>
        </authorList>
    </citation>
    <scope>NUCLEOTIDE SEQUENCE [LARGE SCALE GENOMIC DNA]</scope>
    <source>
        <strain evidence="10">SpSt-479</strain>
    </source>
</reference>
<keyword evidence="3" id="KW-0808">Transferase</keyword>
<sequence>MINKTILHYNIISKIGEGGMGIVYKAEDTKLKREVAIKFLPHSFNISEKDKQKLKTEAQFTVALNHPNIATVYAIEEFGDDTFIVMEYVKGKELKDLFKTSSERKIKLSEIINYAIQITEAINAAHKKGIIHGDIKSSNIMLTDDGRIKVMDFGLAHIHGDPNITKKGSTPGTTAYMSPEQLRGEEVDFRSDIWSLGIVLFEMLTGQTPFQGNFEQAIIYSILHEKPKSLRKINPEILDELEQLVLQCLEKDPKKRIQSADELLKRLKEIQTSTSVISSNKFSSSRLKISKAGLVVSAIIGAVLIVLAAFFPLKKLFNHVNVEELTKQLDTLVNQRNYFAAFDLAKEYQNELKTDPLFKKLSLFIYDTLSITTEPEGAKIFLKRFDPSDQNSKDKGKYAGVTPIKNLMIARGDYLVTIEKDGYSTIQRIASSYPIIKEFPVPKRGINLSAEMVKANEIDSNMVFVPGGEYKIISWSLNYLPSVKLNDFHIDKYEVSNKDYKEFISAGGYLKKEFWKHPFIKDGKEISWSEAMKLFVDRSQLSGPRSWINQEYPDGKGNYPVTDITWYEAAAYAEFRGKSLPTVYQWEKAARNGAINNQGMSLPWGVVYSMDNVQGRANFNGKGTEPVDKYEFGISAFGCYNMAGNVKEWCLNNSTNGYSITGGSWEDIYYVYGDFGSVPGFFSSGSVGFRCVKNILPVENDPAALFINKNFQVPIYKPVSESEYKKLLTYYKYDKQPLNAEVISREEKDNWIEEKIEFNCPLGDRITGFLFLPKNVQEPFQTIIWDPHSAVYELGAPANWTAEILFSGNIKAGRALFVLIPKGSPSRKWDYGEQYPSVSTVLFRDRVIHWITESRIGLDYLSTRKEIDINKLAWIPTSHLTNGLIVPAVDNRINSIILIACGIYPESKKSLPEVNPVNFVSHYNKPTYFLYGKYDEAMPYNLIVLPFYKLLKNVKGVEMVNSGHIPPIEVRVPIINKWLDESLGPVKFKE</sequence>
<gene>
    <name evidence="10" type="ORF">ENS31_13500</name>
</gene>
<evidence type="ECO:0000256" key="3">
    <source>
        <dbReference type="ARBA" id="ARBA00022679"/>
    </source>
</evidence>
<evidence type="ECO:0000313" key="10">
    <source>
        <dbReference type="EMBL" id="HFI92527.1"/>
    </source>
</evidence>
<dbReference type="AlphaFoldDB" id="A0A7V2ZM57"/>
<organism evidence="10">
    <name type="scientific">Ignavibacterium album</name>
    <dbReference type="NCBI Taxonomy" id="591197"/>
    <lineage>
        <taxon>Bacteria</taxon>
        <taxon>Pseudomonadati</taxon>
        <taxon>Ignavibacteriota</taxon>
        <taxon>Ignavibacteria</taxon>
        <taxon>Ignavibacteriales</taxon>
        <taxon>Ignavibacteriaceae</taxon>
        <taxon>Ignavibacterium</taxon>
    </lineage>
</organism>
<evidence type="ECO:0000256" key="8">
    <source>
        <dbReference type="SAM" id="Phobius"/>
    </source>
</evidence>
<dbReference type="PANTHER" id="PTHR43289">
    <property type="entry name" value="MITOGEN-ACTIVATED PROTEIN KINASE KINASE KINASE 20-RELATED"/>
    <property type="match status" value="1"/>
</dbReference>
<dbReference type="InterPro" id="IPR000719">
    <property type="entry name" value="Prot_kinase_dom"/>
</dbReference>
<keyword evidence="4 7" id="KW-0547">Nucleotide-binding</keyword>
<protein>
    <recommendedName>
        <fullName evidence="1">non-specific serine/threonine protein kinase</fullName>
        <ecNumber evidence="1">2.7.11.1</ecNumber>
    </recommendedName>
</protein>
<dbReference type="FunFam" id="1.10.510.10:FF:000021">
    <property type="entry name" value="Serine/threonine protein kinase"/>
    <property type="match status" value="1"/>
</dbReference>
<dbReference type="Pfam" id="PF08308">
    <property type="entry name" value="PEGA"/>
    <property type="match status" value="1"/>
</dbReference>
<feature type="transmembrane region" description="Helical" evidence="8">
    <location>
        <begin position="292"/>
        <end position="313"/>
    </location>
</feature>
<dbReference type="PROSITE" id="PS00108">
    <property type="entry name" value="PROTEIN_KINASE_ST"/>
    <property type="match status" value="1"/>
</dbReference>
<feature type="binding site" evidence="7">
    <location>
        <position position="38"/>
    </location>
    <ligand>
        <name>ATP</name>
        <dbReference type="ChEBI" id="CHEBI:30616"/>
    </ligand>
</feature>
<dbReference type="InterPro" id="IPR017441">
    <property type="entry name" value="Protein_kinase_ATP_BS"/>
</dbReference>
<keyword evidence="6 7" id="KW-0067">ATP-binding</keyword>
<dbReference type="PROSITE" id="PS00107">
    <property type="entry name" value="PROTEIN_KINASE_ATP"/>
    <property type="match status" value="1"/>
</dbReference>
<dbReference type="GO" id="GO:0005524">
    <property type="term" value="F:ATP binding"/>
    <property type="evidence" value="ECO:0007669"/>
    <property type="project" value="UniProtKB-UniRule"/>
</dbReference>
<evidence type="ECO:0000256" key="7">
    <source>
        <dbReference type="PROSITE-ProRule" id="PRU10141"/>
    </source>
</evidence>
<dbReference type="InterPro" id="IPR013229">
    <property type="entry name" value="PEGA"/>
</dbReference>
<dbReference type="PANTHER" id="PTHR43289:SF6">
    <property type="entry name" value="SERINE_THREONINE-PROTEIN KINASE NEKL-3"/>
    <property type="match status" value="1"/>
</dbReference>
<comment type="caution">
    <text evidence="10">The sequence shown here is derived from an EMBL/GenBank/DDBJ whole genome shotgun (WGS) entry which is preliminary data.</text>
</comment>
<keyword evidence="5" id="KW-0418">Kinase</keyword>
<dbReference type="EC" id="2.7.11.1" evidence="1"/>
<dbReference type="SUPFAM" id="SSF56112">
    <property type="entry name" value="Protein kinase-like (PK-like)"/>
    <property type="match status" value="1"/>
</dbReference>
<dbReference type="GO" id="GO:0004674">
    <property type="term" value="F:protein serine/threonine kinase activity"/>
    <property type="evidence" value="ECO:0007669"/>
    <property type="project" value="UniProtKB-KW"/>
</dbReference>
<name>A0A7V2ZM57_9BACT</name>
<dbReference type="SMART" id="SM00220">
    <property type="entry name" value="S_TKc"/>
    <property type="match status" value="1"/>
</dbReference>
<dbReference type="Pfam" id="PF03781">
    <property type="entry name" value="FGE-sulfatase"/>
    <property type="match status" value="1"/>
</dbReference>
<dbReference type="InterPro" id="IPR029058">
    <property type="entry name" value="AB_hydrolase_fold"/>
</dbReference>
<dbReference type="CDD" id="cd14014">
    <property type="entry name" value="STKc_PknB_like"/>
    <property type="match status" value="1"/>
</dbReference>
<evidence type="ECO:0000256" key="6">
    <source>
        <dbReference type="ARBA" id="ARBA00022840"/>
    </source>
</evidence>
<evidence type="ECO:0000256" key="2">
    <source>
        <dbReference type="ARBA" id="ARBA00022527"/>
    </source>
</evidence>
<keyword evidence="2" id="KW-0723">Serine/threonine-protein kinase</keyword>
<dbReference type="InterPro" id="IPR005532">
    <property type="entry name" value="SUMF_dom"/>
</dbReference>
<dbReference type="SUPFAM" id="SSF53474">
    <property type="entry name" value="alpha/beta-Hydrolases"/>
    <property type="match status" value="1"/>
</dbReference>
<keyword evidence="8" id="KW-0472">Membrane</keyword>
<dbReference type="Gene3D" id="1.10.510.10">
    <property type="entry name" value="Transferase(Phosphotransferase) domain 1"/>
    <property type="match status" value="1"/>
</dbReference>
<evidence type="ECO:0000256" key="1">
    <source>
        <dbReference type="ARBA" id="ARBA00012513"/>
    </source>
</evidence>
<dbReference type="SUPFAM" id="SSF56436">
    <property type="entry name" value="C-type lectin-like"/>
    <property type="match status" value="1"/>
</dbReference>
<keyword evidence="8" id="KW-1133">Transmembrane helix</keyword>
<dbReference type="EMBL" id="DSUJ01000011">
    <property type="protein sequence ID" value="HFI92527.1"/>
    <property type="molecule type" value="Genomic_DNA"/>
</dbReference>
<dbReference type="Gene3D" id="3.40.50.1820">
    <property type="entry name" value="alpha/beta hydrolase"/>
    <property type="match status" value="1"/>
</dbReference>
<dbReference type="Pfam" id="PF00069">
    <property type="entry name" value="Pkinase"/>
    <property type="match status" value="1"/>
</dbReference>
<dbReference type="InterPro" id="IPR008271">
    <property type="entry name" value="Ser/Thr_kinase_AS"/>
</dbReference>
<dbReference type="Gene3D" id="3.90.1580.10">
    <property type="entry name" value="paralog of FGE (formylglycine-generating enzyme)"/>
    <property type="match status" value="1"/>
</dbReference>
<dbReference type="InterPro" id="IPR011009">
    <property type="entry name" value="Kinase-like_dom_sf"/>
</dbReference>
<dbReference type="InterPro" id="IPR016187">
    <property type="entry name" value="CTDL_fold"/>
</dbReference>
<proteinExistence type="predicted"/>
<evidence type="ECO:0000256" key="5">
    <source>
        <dbReference type="ARBA" id="ARBA00022777"/>
    </source>
</evidence>
<feature type="domain" description="Protein kinase" evidence="9">
    <location>
        <begin position="9"/>
        <end position="270"/>
    </location>
</feature>
<dbReference type="InterPro" id="IPR042095">
    <property type="entry name" value="SUMF_sf"/>
</dbReference>
<accession>A0A7V2ZM57</accession>
<evidence type="ECO:0000256" key="4">
    <source>
        <dbReference type="ARBA" id="ARBA00022741"/>
    </source>
</evidence>
<evidence type="ECO:0000259" key="9">
    <source>
        <dbReference type="PROSITE" id="PS50011"/>
    </source>
</evidence>
<dbReference type="PROSITE" id="PS50011">
    <property type="entry name" value="PROTEIN_KINASE_DOM"/>
    <property type="match status" value="1"/>
</dbReference>
<dbReference type="Gene3D" id="3.30.200.20">
    <property type="entry name" value="Phosphorylase Kinase, domain 1"/>
    <property type="match status" value="1"/>
</dbReference>